<dbReference type="PANTHER" id="PTHR32338">
    <property type="entry name" value="N-ACETYL-GAMMA-GLUTAMYL-PHOSPHATE REDUCTASE, CHLOROPLASTIC-RELATED-RELATED"/>
    <property type="match status" value="1"/>
</dbReference>
<dbReference type="Proteomes" id="UP000595512">
    <property type="component" value="Chromosome"/>
</dbReference>
<evidence type="ECO:0000256" key="1">
    <source>
        <dbReference type="ARBA" id="ARBA00004862"/>
    </source>
</evidence>
<keyword evidence="4 7" id="KW-0521">NADP</keyword>
<evidence type="ECO:0000256" key="7">
    <source>
        <dbReference type="HAMAP-Rule" id="MF_00150"/>
    </source>
</evidence>
<dbReference type="Pfam" id="PF22698">
    <property type="entry name" value="Semialdhyde_dhC_1"/>
    <property type="match status" value="1"/>
</dbReference>
<keyword evidence="7" id="KW-0963">Cytoplasm</keyword>
<dbReference type="CDD" id="cd23934">
    <property type="entry name" value="AGPR_1_C"/>
    <property type="match status" value="1"/>
</dbReference>
<dbReference type="InterPro" id="IPR000534">
    <property type="entry name" value="Semialdehyde_DH_NAD-bd"/>
</dbReference>
<name>A0AB37HFH8_9BACI</name>
<dbReference type="InterPro" id="IPR023013">
    <property type="entry name" value="AGPR_AS"/>
</dbReference>
<dbReference type="GO" id="GO:0051287">
    <property type="term" value="F:NAD binding"/>
    <property type="evidence" value="ECO:0007669"/>
    <property type="project" value="InterPro"/>
</dbReference>
<evidence type="ECO:0000256" key="4">
    <source>
        <dbReference type="ARBA" id="ARBA00022857"/>
    </source>
</evidence>
<dbReference type="SUPFAM" id="SSF51735">
    <property type="entry name" value="NAD(P)-binding Rossmann-fold domains"/>
    <property type="match status" value="1"/>
</dbReference>
<evidence type="ECO:0000259" key="9">
    <source>
        <dbReference type="SMART" id="SM00859"/>
    </source>
</evidence>
<dbReference type="GO" id="GO:0005737">
    <property type="term" value="C:cytoplasm"/>
    <property type="evidence" value="ECO:0007669"/>
    <property type="project" value="UniProtKB-SubCell"/>
</dbReference>
<dbReference type="InterPro" id="IPR000706">
    <property type="entry name" value="AGPR_type-1"/>
</dbReference>
<dbReference type="GO" id="GO:0003942">
    <property type="term" value="F:N-acetyl-gamma-glutamyl-phosphate reductase activity"/>
    <property type="evidence" value="ECO:0007669"/>
    <property type="project" value="UniProtKB-UniRule"/>
</dbReference>
<evidence type="ECO:0000256" key="5">
    <source>
        <dbReference type="ARBA" id="ARBA00023002"/>
    </source>
</evidence>
<dbReference type="HAMAP" id="MF_00150">
    <property type="entry name" value="ArgC_type1"/>
    <property type="match status" value="1"/>
</dbReference>
<evidence type="ECO:0000256" key="2">
    <source>
        <dbReference type="ARBA" id="ARBA00022571"/>
    </source>
</evidence>
<comment type="subcellular location">
    <subcellularLocation>
        <location evidence="7">Cytoplasm</location>
    </subcellularLocation>
</comment>
<sequence length="345" mass="38657">MKVGVIGANGYGGVELLRLLKQHPLVNVEKVISHSTQGCKLTEQYPHLNDVYEMTLEKIDIEEIASNVDLLFFATPSGVSKEIIPPFLERKVKCIDLSGDFRLKDGLLYEKWYKNTQAKNELLQNATYGLTELFRSEIKNGHLIANPGCYPTATILGVYPALKAKWIDQKSIIIDGKSGISGAGRNASIGNIFAEINENMKAYKIGLHQHIPEIEQLLNVISGEEARISFTTHLVPMTRGIMCTIYADLKETISTQEMIDLYKETYKDEYFVRIRSANEWPATKEVTGSNFCDIGLRVDERTNRLVIVSVIDNLVKGAAGQAIQNMNVINAWYEKTGLENVPLYP</sequence>
<dbReference type="FunFam" id="3.30.360.10:FF:000014">
    <property type="entry name" value="N-acetyl-gamma-glutamyl-phosphate reductase"/>
    <property type="match status" value="1"/>
</dbReference>
<evidence type="ECO:0000256" key="6">
    <source>
        <dbReference type="ARBA" id="ARBA00050557"/>
    </source>
</evidence>
<dbReference type="AlphaFoldDB" id="A0AB37HFH8"/>
<evidence type="ECO:0000313" key="10">
    <source>
        <dbReference type="EMBL" id="QQX25012.1"/>
    </source>
</evidence>
<keyword evidence="5 7" id="KW-0560">Oxidoreductase</keyword>
<dbReference type="PROSITE" id="PS01224">
    <property type="entry name" value="ARGC"/>
    <property type="match status" value="1"/>
</dbReference>
<dbReference type="InterPro" id="IPR058924">
    <property type="entry name" value="AGPR_dimerisation_dom"/>
</dbReference>
<comment type="similarity">
    <text evidence="7">Belongs to the NAGSA dehydrogenase family. Type 1 subfamily.</text>
</comment>
<dbReference type="EC" id="1.2.1.38" evidence="7"/>
<keyword evidence="3 7" id="KW-0028">Amino-acid biosynthesis</keyword>
<dbReference type="InterPro" id="IPR050085">
    <property type="entry name" value="AGPR"/>
</dbReference>
<feature type="domain" description="Semialdehyde dehydrogenase NAD-binding" evidence="9">
    <location>
        <begin position="2"/>
        <end position="141"/>
    </location>
</feature>
<dbReference type="GO" id="GO:0070401">
    <property type="term" value="F:NADP+ binding"/>
    <property type="evidence" value="ECO:0007669"/>
    <property type="project" value="InterPro"/>
</dbReference>
<dbReference type="CDD" id="cd17895">
    <property type="entry name" value="AGPR_1_N"/>
    <property type="match status" value="1"/>
</dbReference>
<dbReference type="EMBL" id="CP066701">
    <property type="protein sequence ID" value="QQX25012.1"/>
    <property type="molecule type" value="Genomic_DNA"/>
</dbReference>
<comment type="function">
    <text evidence="7">Catalyzes the NADPH-dependent reduction of N-acetyl-5-glutamyl phosphate to yield N-acetyl-L-glutamate 5-semialdehyde.</text>
</comment>
<reference evidence="10 11" key="1">
    <citation type="submission" date="2020-12" db="EMBL/GenBank/DDBJ databases">
        <title>Taxonomic evaluation of the Bacillus sporothermodurans group of bacteria based on whole genome sequences.</title>
        <authorList>
            <person name="Fiedler G."/>
            <person name="Herbstmann A.-D."/>
            <person name="Doll E."/>
            <person name="Wenning M."/>
            <person name="Brinks E."/>
            <person name="Kabisch J."/>
            <person name="Breitenwieser F."/>
            <person name="Lappann M."/>
            <person name="Boehnlein C."/>
            <person name="Franz C."/>
        </authorList>
    </citation>
    <scope>NUCLEOTIDE SEQUENCE [LARGE SCALE GENOMIC DNA]</scope>
    <source>
        <strain evidence="10 11">DSM 10599</strain>
    </source>
</reference>
<dbReference type="Pfam" id="PF01118">
    <property type="entry name" value="Semialdhyde_dh"/>
    <property type="match status" value="1"/>
</dbReference>
<dbReference type="Gene3D" id="3.30.360.10">
    <property type="entry name" value="Dihydrodipicolinate Reductase, domain 2"/>
    <property type="match status" value="1"/>
</dbReference>
<dbReference type="InterPro" id="IPR036291">
    <property type="entry name" value="NAD(P)-bd_dom_sf"/>
</dbReference>
<comment type="catalytic activity">
    <reaction evidence="6 7">
        <text>N-acetyl-L-glutamate 5-semialdehyde + phosphate + NADP(+) = N-acetyl-L-glutamyl 5-phosphate + NADPH + H(+)</text>
        <dbReference type="Rhea" id="RHEA:21588"/>
        <dbReference type="ChEBI" id="CHEBI:15378"/>
        <dbReference type="ChEBI" id="CHEBI:29123"/>
        <dbReference type="ChEBI" id="CHEBI:43474"/>
        <dbReference type="ChEBI" id="CHEBI:57783"/>
        <dbReference type="ChEBI" id="CHEBI:57936"/>
        <dbReference type="ChEBI" id="CHEBI:58349"/>
        <dbReference type="EC" id="1.2.1.38"/>
    </reaction>
</comment>
<feature type="active site" evidence="7 8">
    <location>
        <position position="149"/>
    </location>
</feature>
<comment type="pathway">
    <text evidence="1 7">Amino-acid biosynthesis; L-arginine biosynthesis; N(2)-acetyl-L-ornithine from L-glutamate: step 3/4.</text>
</comment>
<protein>
    <recommendedName>
        <fullName evidence="7">N-acetyl-gamma-glutamyl-phosphate reductase</fullName>
        <shortName evidence="7">AGPR</shortName>
        <ecNumber evidence="7">1.2.1.38</ecNumber>
    </recommendedName>
    <alternativeName>
        <fullName evidence="7">N-acetyl-glutamate semialdehyde dehydrogenase</fullName>
        <shortName evidence="7">NAGSA dehydrogenase</shortName>
    </alternativeName>
</protein>
<evidence type="ECO:0000256" key="8">
    <source>
        <dbReference type="PROSITE-ProRule" id="PRU10010"/>
    </source>
</evidence>
<accession>A0AB37HFH8</accession>
<gene>
    <name evidence="7" type="primary">argC</name>
    <name evidence="10" type="ORF">JGZ69_20200</name>
</gene>
<dbReference type="Gene3D" id="3.40.50.720">
    <property type="entry name" value="NAD(P)-binding Rossmann-like Domain"/>
    <property type="match status" value="1"/>
</dbReference>
<evidence type="ECO:0000256" key="3">
    <source>
        <dbReference type="ARBA" id="ARBA00022605"/>
    </source>
</evidence>
<evidence type="ECO:0000313" key="11">
    <source>
        <dbReference type="Proteomes" id="UP000595512"/>
    </source>
</evidence>
<organism evidence="10 11">
    <name type="scientific">Heyndrickxia sporothermodurans</name>
    <dbReference type="NCBI Taxonomy" id="46224"/>
    <lineage>
        <taxon>Bacteria</taxon>
        <taxon>Bacillati</taxon>
        <taxon>Bacillota</taxon>
        <taxon>Bacilli</taxon>
        <taxon>Bacillales</taxon>
        <taxon>Bacillaceae</taxon>
        <taxon>Heyndrickxia</taxon>
    </lineage>
</organism>
<dbReference type="SMART" id="SM00859">
    <property type="entry name" value="Semialdhyde_dh"/>
    <property type="match status" value="1"/>
</dbReference>
<dbReference type="GO" id="GO:0006526">
    <property type="term" value="P:L-arginine biosynthetic process"/>
    <property type="evidence" value="ECO:0007669"/>
    <property type="project" value="UniProtKB-UniRule"/>
</dbReference>
<dbReference type="SUPFAM" id="SSF55347">
    <property type="entry name" value="Glyceraldehyde-3-phosphate dehydrogenase-like, C-terminal domain"/>
    <property type="match status" value="1"/>
</dbReference>
<dbReference type="KEGG" id="hspo:JGZ69_20200"/>
<keyword evidence="2 7" id="KW-0055">Arginine biosynthesis</keyword>
<dbReference type="NCBIfam" id="TIGR01850">
    <property type="entry name" value="argC"/>
    <property type="match status" value="1"/>
</dbReference>
<dbReference type="PANTHER" id="PTHR32338:SF10">
    <property type="entry name" value="N-ACETYL-GAMMA-GLUTAMYL-PHOSPHATE REDUCTASE, CHLOROPLASTIC-RELATED"/>
    <property type="match status" value="1"/>
</dbReference>
<proteinExistence type="inferred from homology"/>